<proteinExistence type="predicted"/>
<name>A0A1J4K2D2_9EUKA</name>
<keyword evidence="3" id="KW-1185">Reference proteome</keyword>
<accession>A0A1J4K2D2</accession>
<dbReference type="Proteomes" id="UP000179807">
    <property type="component" value="Unassembled WGS sequence"/>
</dbReference>
<sequence length="309" mass="34837">MNFIASLIYRPPRCQYKKITYDSSIQYEDGSFGKRITVQFENKRNQTICGSFYISPSPAPGNPCLIYLHGNASSQNEGAWIPFMLCPHGVNVLCIDTSGSGNSDGEYISLGYYERDDVKAAMDFLREKYNVKAFSLWGRSMGASIAAWCAADNFDLSSVVIDSAYESVREIIKDLHGNSWLLWLLSKMVLPFVNRRVKKAIGISIDDIDVTPNLGKAVVPALFVHASYDSFIKVREARSMFAKYGGKTKFMMTTKGDHNSNRPHEVIYTITCFILSNFDIDDEEIEIEQTQSDNSSAHYNNAFDMMKDM</sequence>
<evidence type="ECO:0000313" key="2">
    <source>
        <dbReference type="EMBL" id="OHT05355.1"/>
    </source>
</evidence>
<comment type="caution">
    <text evidence="2">The sequence shown here is derived from an EMBL/GenBank/DDBJ whole genome shotgun (WGS) entry which is preliminary data.</text>
</comment>
<dbReference type="RefSeq" id="XP_068358491.1">
    <property type="nucleotide sequence ID" value="XM_068492791.1"/>
</dbReference>
<dbReference type="VEuPathDB" id="TrichDB:TRFO_05932"/>
<dbReference type="InterPro" id="IPR029058">
    <property type="entry name" value="AB_hydrolase_fold"/>
</dbReference>
<feature type="domain" description="AB hydrolase-1" evidence="1">
    <location>
        <begin position="64"/>
        <end position="194"/>
    </location>
</feature>
<dbReference type="Gene3D" id="3.40.50.1820">
    <property type="entry name" value="alpha/beta hydrolase"/>
    <property type="match status" value="1"/>
</dbReference>
<dbReference type="PANTHER" id="PTHR43358">
    <property type="entry name" value="ALPHA/BETA-HYDROLASE"/>
    <property type="match status" value="1"/>
</dbReference>
<dbReference type="InterPro" id="IPR052920">
    <property type="entry name" value="DNA-binding_regulatory"/>
</dbReference>
<protein>
    <submittedName>
        <fullName evidence="2">Clan SC, family S9, unassigned serine peptidase</fullName>
    </submittedName>
</protein>
<gene>
    <name evidence="2" type="ORF">TRFO_05932</name>
</gene>
<evidence type="ECO:0000313" key="3">
    <source>
        <dbReference type="Proteomes" id="UP000179807"/>
    </source>
</evidence>
<dbReference type="Pfam" id="PF00561">
    <property type="entry name" value="Abhydrolase_1"/>
    <property type="match status" value="1"/>
</dbReference>
<dbReference type="PANTHER" id="PTHR43358:SF4">
    <property type="entry name" value="ALPHA_BETA HYDROLASE FOLD-1 DOMAIN-CONTAINING PROTEIN"/>
    <property type="match status" value="1"/>
</dbReference>
<dbReference type="EMBL" id="MLAK01000760">
    <property type="protein sequence ID" value="OHT05355.1"/>
    <property type="molecule type" value="Genomic_DNA"/>
</dbReference>
<dbReference type="SUPFAM" id="SSF53474">
    <property type="entry name" value="alpha/beta-Hydrolases"/>
    <property type="match status" value="1"/>
</dbReference>
<dbReference type="OrthoDB" id="10249433at2759"/>
<evidence type="ECO:0000259" key="1">
    <source>
        <dbReference type="Pfam" id="PF00561"/>
    </source>
</evidence>
<dbReference type="AlphaFoldDB" id="A0A1J4K2D2"/>
<organism evidence="2 3">
    <name type="scientific">Tritrichomonas foetus</name>
    <dbReference type="NCBI Taxonomy" id="1144522"/>
    <lineage>
        <taxon>Eukaryota</taxon>
        <taxon>Metamonada</taxon>
        <taxon>Parabasalia</taxon>
        <taxon>Tritrichomonadida</taxon>
        <taxon>Tritrichomonadidae</taxon>
        <taxon>Tritrichomonas</taxon>
    </lineage>
</organism>
<dbReference type="InterPro" id="IPR000073">
    <property type="entry name" value="AB_hydrolase_1"/>
</dbReference>
<reference evidence="2" key="1">
    <citation type="submission" date="2016-10" db="EMBL/GenBank/DDBJ databases">
        <authorList>
            <person name="Benchimol M."/>
            <person name="Almeida L.G."/>
            <person name="Vasconcelos A.T."/>
            <person name="Perreira-Neves A."/>
            <person name="Rosa I.A."/>
            <person name="Tasca T."/>
            <person name="Bogo M.R."/>
            <person name="de Souza W."/>
        </authorList>
    </citation>
    <scope>NUCLEOTIDE SEQUENCE [LARGE SCALE GENOMIC DNA]</scope>
    <source>
        <strain evidence="2">K</strain>
    </source>
</reference>
<dbReference type="GeneID" id="94827495"/>